<dbReference type="GO" id="GO:0043590">
    <property type="term" value="C:bacterial nucleoid"/>
    <property type="evidence" value="ECO:0007669"/>
    <property type="project" value="UniProtKB-UniRule"/>
</dbReference>
<sequence length="104" mass="11080">MAGLGKMMKQMAKMQKKMTALQEELAQQDLEVSSGGGAVTVTVSLQSEVKGIKLDPEFLKEDVGFVQETILEAVQDALKQAGAKSEEAMQAVTSEFQVPGMGGM</sequence>
<dbReference type="PANTHER" id="PTHR33449:SF1">
    <property type="entry name" value="NUCLEOID-ASSOCIATED PROTEIN YBAB"/>
    <property type="match status" value="1"/>
</dbReference>
<evidence type="ECO:0000313" key="5">
    <source>
        <dbReference type="Proteomes" id="UP000478417"/>
    </source>
</evidence>
<dbReference type="AlphaFoldDB" id="A0A6B2M432"/>
<dbReference type="GO" id="GO:0003677">
    <property type="term" value="F:DNA binding"/>
    <property type="evidence" value="ECO:0007669"/>
    <property type="project" value="UniProtKB-UniRule"/>
</dbReference>
<gene>
    <name evidence="4" type="ORF">G0Q06_11635</name>
</gene>
<comment type="similarity">
    <text evidence="2">Belongs to the YbaB/EbfC family.</text>
</comment>
<dbReference type="Pfam" id="PF02575">
    <property type="entry name" value="YbaB_DNA_bd"/>
    <property type="match status" value="1"/>
</dbReference>
<evidence type="ECO:0000256" key="2">
    <source>
        <dbReference type="HAMAP-Rule" id="MF_00274"/>
    </source>
</evidence>
<evidence type="ECO:0000313" key="4">
    <source>
        <dbReference type="EMBL" id="NDV63106.1"/>
    </source>
</evidence>
<comment type="function">
    <text evidence="2">Binds to DNA and alters its conformation. May be involved in regulation of gene expression, nucleoid organization and DNA protection.</text>
</comment>
<dbReference type="HAMAP" id="MF_00274">
    <property type="entry name" value="DNA_YbaB_EbfC"/>
    <property type="match status" value="1"/>
</dbReference>
<dbReference type="InterPro" id="IPR004401">
    <property type="entry name" value="YbaB/EbfC"/>
</dbReference>
<feature type="coiled-coil region" evidence="3">
    <location>
        <begin position="4"/>
        <end position="31"/>
    </location>
</feature>
<dbReference type="NCBIfam" id="TIGR00103">
    <property type="entry name" value="DNA_YbaB_EbfC"/>
    <property type="match status" value="1"/>
</dbReference>
<dbReference type="EMBL" id="JAAGNX010000003">
    <property type="protein sequence ID" value="NDV63106.1"/>
    <property type="molecule type" value="Genomic_DNA"/>
</dbReference>
<dbReference type="PIRSF" id="PIRSF004555">
    <property type="entry name" value="UCP004555"/>
    <property type="match status" value="1"/>
</dbReference>
<proteinExistence type="inferred from homology"/>
<evidence type="ECO:0000256" key="3">
    <source>
        <dbReference type="SAM" id="Coils"/>
    </source>
</evidence>
<dbReference type="SUPFAM" id="SSF82607">
    <property type="entry name" value="YbaB-like"/>
    <property type="match status" value="1"/>
</dbReference>
<comment type="subunit">
    <text evidence="2">Homodimer.</text>
</comment>
<keyword evidence="2" id="KW-0963">Cytoplasm</keyword>
<keyword evidence="5" id="KW-1185">Reference proteome</keyword>
<keyword evidence="3" id="KW-0175">Coiled coil</keyword>
<dbReference type="PANTHER" id="PTHR33449">
    <property type="entry name" value="NUCLEOID-ASSOCIATED PROTEIN YBAB"/>
    <property type="match status" value="1"/>
</dbReference>
<dbReference type="Proteomes" id="UP000478417">
    <property type="component" value="Unassembled WGS sequence"/>
</dbReference>
<protein>
    <recommendedName>
        <fullName evidence="2">Nucleoid-associated protein G0Q06_11635</fullName>
    </recommendedName>
</protein>
<accession>A0A6B2M432</accession>
<reference evidence="4 5" key="1">
    <citation type="submission" date="2020-02" db="EMBL/GenBank/DDBJ databases">
        <title>Albibacoteraceae fam. nov., the first described family within the subdivision 4 Verrucomicrobia.</title>
        <authorList>
            <person name="Xi F."/>
        </authorList>
    </citation>
    <scope>NUCLEOTIDE SEQUENCE [LARGE SCALE GENOMIC DNA]</scope>
    <source>
        <strain evidence="4 5">CK1056</strain>
    </source>
</reference>
<dbReference type="Gene3D" id="3.30.1310.10">
    <property type="entry name" value="Nucleoid-associated protein YbaB-like domain"/>
    <property type="match status" value="1"/>
</dbReference>
<dbReference type="GO" id="GO:0005829">
    <property type="term" value="C:cytosol"/>
    <property type="evidence" value="ECO:0007669"/>
    <property type="project" value="TreeGrafter"/>
</dbReference>
<name>A0A6B2M432_9BACT</name>
<evidence type="ECO:0000256" key="1">
    <source>
        <dbReference type="ARBA" id="ARBA00023125"/>
    </source>
</evidence>
<comment type="subcellular location">
    <subcellularLocation>
        <location evidence="2">Cytoplasm</location>
        <location evidence="2">Nucleoid</location>
    </subcellularLocation>
</comment>
<comment type="caution">
    <text evidence="4">The sequence shown here is derived from an EMBL/GenBank/DDBJ whole genome shotgun (WGS) entry which is preliminary data.</text>
</comment>
<organism evidence="4 5">
    <name type="scientific">Oceanipulchritudo coccoides</name>
    <dbReference type="NCBI Taxonomy" id="2706888"/>
    <lineage>
        <taxon>Bacteria</taxon>
        <taxon>Pseudomonadati</taxon>
        <taxon>Verrucomicrobiota</taxon>
        <taxon>Opitutia</taxon>
        <taxon>Puniceicoccales</taxon>
        <taxon>Oceanipulchritudinaceae</taxon>
        <taxon>Oceanipulchritudo</taxon>
    </lineage>
</organism>
<dbReference type="InterPro" id="IPR036894">
    <property type="entry name" value="YbaB-like_sf"/>
</dbReference>
<keyword evidence="1 2" id="KW-0238">DNA-binding</keyword>